<gene>
    <name evidence="1" type="ORF">GM160_03200</name>
</gene>
<evidence type="ECO:0000313" key="2">
    <source>
        <dbReference type="Proteomes" id="UP000427716"/>
    </source>
</evidence>
<evidence type="ECO:0000313" key="1">
    <source>
        <dbReference type="EMBL" id="QGT77979.1"/>
    </source>
</evidence>
<keyword evidence="2" id="KW-1185">Reference proteome</keyword>
<proteinExistence type="predicted"/>
<dbReference type="Pfam" id="PF06853">
    <property type="entry name" value="DUF1249"/>
    <property type="match status" value="1"/>
</dbReference>
<reference evidence="1 2" key="1">
    <citation type="submission" date="2019-11" db="EMBL/GenBank/DDBJ databases">
        <authorList>
            <person name="Zhang J."/>
            <person name="Sun C."/>
        </authorList>
    </citation>
    <scope>NUCLEOTIDE SEQUENCE [LARGE SCALE GENOMIC DNA]</scope>
    <source>
        <strain evidence="2">sp2</strain>
    </source>
</reference>
<dbReference type="KEGG" id="ghl:GM160_03200"/>
<dbReference type="AlphaFoldDB" id="A0A6I6CV92"/>
<sequence>MNLNTGIPHSIEHDPFDQLMDLYEQNYILIRRLLGDLRRLTPGDEFTLGFSVVARVTERGRFTLELAFTDHEILDSRQRPVTLRVRVYLDARSAELHDPRHPASCLQADRTECNRARQSRNRMLQRWLLARLRHH</sequence>
<dbReference type="EMBL" id="CP046415">
    <property type="protein sequence ID" value="QGT77979.1"/>
    <property type="molecule type" value="Genomic_DNA"/>
</dbReference>
<protein>
    <submittedName>
        <fullName evidence="1">DUF1249 domain-containing protein</fullName>
    </submittedName>
</protein>
<dbReference type="InterPro" id="IPR009659">
    <property type="entry name" value="DUF1249"/>
</dbReference>
<organism evidence="1 2">
    <name type="scientific">Guyparkeria halophila</name>
    <dbReference type="NCBI Taxonomy" id="47960"/>
    <lineage>
        <taxon>Bacteria</taxon>
        <taxon>Pseudomonadati</taxon>
        <taxon>Pseudomonadota</taxon>
        <taxon>Gammaproteobacteria</taxon>
        <taxon>Chromatiales</taxon>
        <taxon>Thioalkalibacteraceae</taxon>
        <taxon>Guyparkeria</taxon>
    </lineage>
</organism>
<dbReference type="RefSeq" id="WP_136866662.1">
    <property type="nucleotide sequence ID" value="NZ_CP046415.1"/>
</dbReference>
<name>A0A6I6CV92_9GAMM</name>
<dbReference type="Proteomes" id="UP000427716">
    <property type="component" value="Chromosome"/>
</dbReference>
<accession>A0A6I6CV92</accession>